<dbReference type="eggNOG" id="KOG1228">
    <property type="taxonomic scope" value="Eukaryota"/>
</dbReference>
<feature type="region of interest" description="Disordered" evidence="12">
    <location>
        <begin position="296"/>
        <end position="333"/>
    </location>
</feature>
<keyword evidence="6" id="KW-0949">S-adenosyl-L-methionine</keyword>
<evidence type="ECO:0000256" key="6">
    <source>
        <dbReference type="ARBA" id="ARBA00022691"/>
    </source>
</evidence>
<dbReference type="InterPro" id="IPR036602">
    <property type="entry name" value="tRNA_yW-synthesising-like_sf"/>
</dbReference>
<evidence type="ECO:0000256" key="3">
    <source>
        <dbReference type="ARBA" id="ARBA00012750"/>
    </source>
</evidence>
<dbReference type="PANTHER" id="PTHR48418">
    <property type="entry name" value="TRNA WYBUTOSINE-SYNTHESIZING PROTEIN 3"/>
    <property type="match status" value="1"/>
</dbReference>
<reference evidence="14 15" key="1">
    <citation type="journal article" date="2016" name="PLoS ONE">
        <title>Sequence Assembly of Yarrowia lipolytica Strain W29/CLIB89 Shows Transposable Element Diversity.</title>
        <authorList>
            <person name="Magnan C."/>
            <person name="Yu J."/>
            <person name="Chang I."/>
            <person name="Jahn E."/>
            <person name="Kanomata Y."/>
            <person name="Wu J."/>
            <person name="Zeller M."/>
            <person name="Oakes M."/>
            <person name="Baldi P."/>
            <person name="Sandmeyer S."/>
        </authorList>
    </citation>
    <scope>NUCLEOTIDE SEQUENCE [LARGE SCALE GENOMIC DNA]</scope>
    <source>
        <strain evidence="15">CLIB89(W29)</strain>
    </source>
</reference>
<keyword evidence="7" id="KW-0819">tRNA processing</keyword>
<evidence type="ECO:0000256" key="12">
    <source>
        <dbReference type="SAM" id="MobiDB-lite"/>
    </source>
</evidence>
<dbReference type="Gene3D" id="3.30.1960.10">
    <property type="entry name" value="tRNA wybutosine-synthesizing-like"/>
    <property type="match status" value="1"/>
</dbReference>
<organism evidence="14 15">
    <name type="scientific">Yarrowia lipolytica</name>
    <name type="common">Candida lipolytica</name>
    <dbReference type="NCBI Taxonomy" id="4952"/>
    <lineage>
        <taxon>Eukaryota</taxon>
        <taxon>Fungi</taxon>
        <taxon>Dikarya</taxon>
        <taxon>Ascomycota</taxon>
        <taxon>Saccharomycotina</taxon>
        <taxon>Dipodascomycetes</taxon>
        <taxon>Dipodascales</taxon>
        <taxon>Dipodascales incertae sedis</taxon>
        <taxon>Yarrowia</taxon>
    </lineage>
</organism>
<dbReference type="FunFam" id="3.30.1960.10:FF:000003">
    <property type="entry name" value="tRNA methyltransferase"/>
    <property type="match status" value="1"/>
</dbReference>
<evidence type="ECO:0000313" key="14">
    <source>
        <dbReference type="EMBL" id="AOW04449.1"/>
    </source>
</evidence>
<feature type="domain" description="tRNA wybutosine-synthesizing protein" evidence="13">
    <location>
        <begin position="75"/>
        <end position="287"/>
    </location>
</feature>
<dbReference type="InterPro" id="IPR003827">
    <property type="entry name" value="tRNA_yW-synthesising"/>
</dbReference>
<dbReference type="RefSeq" id="XP_503142.2">
    <property type="nucleotide sequence ID" value="XM_503142.3"/>
</dbReference>
<feature type="compositionally biased region" description="Basic and acidic residues" evidence="12">
    <location>
        <begin position="296"/>
        <end position="323"/>
    </location>
</feature>
<dbReference type="AlphaFoldDB" id="A0A1D8NFP1"/>
<dbReference type="PANTHER" id="PTHR48418:SF1">
    <property type="entry name" value="TRNA WYBUTOSINE-SYNTHESIZING PROTEIN 3"/>
    <property type="match status" value="1"/>
</dbReference>
<protein>
    <recommendedName>
        <fullName evidence="11">tRNA wybutosine-synthesizing protein 3</fullName>
        <ecNumber evidence="3">2.1.1.282</ecNumber>
    </recommendedName>
    <alternativeName>
        <fullName evidence="8">tRNA(Phe) 7-((3-amino-3-carboxypropyl)-4-demethylwyosine(37)-N(4))-methyltransferase</fullName>
    </alternativeName>
</protein>
<evidence type="ECO:0000256" key="10">
    <source>
        <dbReference type="ARBA" id="ARBA00058049"/>
    </source>
</evidence>
<evidence type="ECO:0000256" key="5">
    <source>
        <dbReference type="ARBA" id="ARBA00022679"/>
    </source>
</evidence>
<dbReference type="KEGG" id="yli:2911049"/>
<dbReference type="GeneID" id="2911049"/>
<dbReference type="EMBL" id="CP017556">
    <property type="protein sequence ID" value="AOW04449.1"/>
    <property type="molecule type" value="Genomic_DNA"/>
</dbReference>
<dbReference type="VEuPathDB" id="FungiDB:YALI1_D28033g"/>
<name>A0A1D8NFP1_YARLL</name>
<dbReference type="GO" id="GO:0032259">
    <property type="term" value="P:methylation"/>
    <property type="evidence" value="ECO:0007669"/>
    <property type="project" value="UniProtKB-KW"/>
</dbReference>
<evidence type="ECO:0000256" key="4">
    <source>
        <dbReference type="ARBA" id="ARBA00022603"/>
    </source>
</evidence>
<comment type="catalytic activity">
    <reaction evidence="9">
        <text>4-demethyl-7-[(3S)-3-amino-3-carboxypropyl]wyosine(37) in tRNA(Phe) + S-adenosyl-L-methionine = 7-[(3S)-3-amino-3-carboxypropyl]wyosine(37) in tRNA(Phe) + S-adenosyl-L-homocysteine + H(+)</text>
        <dbReference type="Rhea" id="RHEA:36635"/>
        <dbReference type="Rhea" id="RHEA-COMP:10378"/>
        <dbReference type="Rhea" id="RHEA-COMP:10379"/>
        <dbReference type="ChEBI" id="CHEBI:15378"/>
        <dbReference type="ChEBI" id="CHEBI:57856"/>
        <dbReference type="ChEBI" id="CHEBI:59789"/>
        <dbReference type="ChEBI" id="CHEBI:73543"/>
        <dbReference type="ChEBI" id="CHEBI:73550"/>
        <dbReference type="EC" id="2.1.1.282"/>
    </reaction>
</comment>
<dbReference type="VEuPathDB" id="FungiDB:YALI0_D22220g"/>
<comment type="function">
    <text evidence="10">S-adenosyl-L-methionine-dependent methyltransferase that acts as a component of the wybutosine biosynthesis pathway. Wybutosine is a hyper modified guanosine with a tricyclic base found at the 3'-position adjacent to the anticodon of eukaryotic phenylalanine tRNA. Probably methylates N-4 position of wybutosine-86 to produce wybutosine-72.</text>
</comment>
<evidence type="ECO:0000256" key="8">
    <source>
        <dbReference type="ARBA" id="ARBA00030554"/>
    </source>
</evidence>
<proteinExistence type="inferred from homology"/>
<dbReference type="GO" id="GO:0008033">
    <property type="term" value="P:tRNA processing"/>
    <property type="evidence" value="ECO:0007669"/>
    <property type="project" value="UniProtKB-KW"/>
</dbReference>
<evidence type="ECO:0000256" key="1">
    <source>
        <dbReference type="ARBA" id="ARBA00004797"/>
    </source>
</evidence>
<evidence type="ECO:0000256" key="7">
    <source>
        <dbReference type="ARBA" id="ARBA00022694"/>
    </source>
</evidence>
<accession>A0A1D8NFP1</accession>
<gene>
    <name evidence="14" type="ORF">YALI1_D28033g</name>
</gene>
<dbReference type="Proteomes" id="UP000182444">
    <property type="component" value="Chromosome 1D"/>
</dbReference>
<dbReference type="EC" id="2.1.1.282" evidence="3"/>
<keyword evidence="4" id="KW-0489">Methyltransferase</keyword>
<dbReference type="GO" id="GO:0008168">
    <property type="term" value="F:methyltransferase activity"/>
    <property type="evidence" value="ECO:0007669"/>
    <property type="project" value="UniProtKB-KW"/>
</dbReference>
<evidence type="ECO:0000256" key="11">
    <source>
        <dbReference type="ARBA" id="ARBA00069229"/>
    </source>
</evidence>
<evidence type="ECO:0000259" key="13">
    <source>
        <dbReference type="Pfam" id="PF02676"/>
    </source>
</evidence>
<sequence length="333" mass="37569">MEVSYWDKKIIYGSSIHYQLVTVSISAPCSFLSKLQTPSSFNSVFQLCMKICTPLQFFFFFRSRPSYNTMDSFAQKKAYILEQISLNSEDNPDDSPKGTIDEFLKPLIATINGLDDFVTTSSCSGRVSVFLEGEKGVEEGGKVTGKGGGKWLFVSHDPKEIEGWEKKVFGQDDKMAEEWLGHVAPQTSLILFKYEAMILHVQCRSLLAAQALYSTAMGCGFRESGIGSNNNVAIRISLNIGCPIGYGEGDNLHLLVPTSYLQLLTQQSRTLFTENFRRMDMLHRAIEGLQIKKETVEETKEQRAQRKRQEGLRRQREKMEAQRADSTNAHLQS</sequence>
<evidence type="ECO:0000256" key="9">
    <source>
        <dbReference type="ARBA" id="ARBA00049202"/>
    </source>
</evidence>
<comment type="pathway">
    <text evidence="1">tRNA modification; wybutosine-tRNA(Phe) biosynthesis.</text>
</comment>
<dbReference type="Pfam" id="PF02676">
    <property type="entry name" value="TYW3"/>
    <property type="match status" value="1"/>
</dbReference>
<dbReference type="SUPFAM" id="SSF111278">
    <property type="entry name" value="SSo0622-like"/>
    <property type="match status" value="1"/>
</dbReference>
<feature type="compositionally biased region" description="Polar residues" evidence="12">
    <location>
        <begin position="324"/>
        <end position="333"/>
    </location>
</feature>
<comment type="similarity">
    <text evidence="2">Belongs to the TYW3 family.</text>
</comment>
<evidence type="ECO:0000313" key="15">
    <source>
        <dbReference type="Proteomes" id="UP000182444"/>
    </source>
</evidence>
<keyword evidence="5" id="KW-0808">Transferase</keyword>
<evidence type="ECO:0000256" key="2">
    <source>
        <dbReference type="ARBA" id="ARBA00008569"/>
    </source>
</evidence>